<dbReference type="EMBL" id="MTEJ01000029">
    <property type="protein sequence ID" value="OQX14427.1"/>
    <property type="molecule type" value="Genomic_DNA"/>
</dbReference>
<comment type="caution">
    <text evidence="1">The sequence shown here is derived from an EMBL/GenBank/DDBJ whole genome shotgun (WGS) entry which is preliminary data.</text>
</comment>
<evidence type="ECO:0000313" key="2">
    <source>
        <dbReference type="Proteomes" id="UP000192491"/>
    </source>
</evidence>
<dbReference type="AlphaFoldDB" id="A0A1Y1QVH6"/>
<reference evidence="1 2" key="1">
    <citation type="submission" date="2017-01" db="EMBL/GenBank/DDBJ databases">
        <title>Novel large sulfur bacteria in the metagenomes of groundwater-fed chemosynthetic microbial mats in the Lake Huron basin.</title>
        <authorList>
            <person name="Sharrar A.M."/>
            <person name="Flood B.E."/>
            <person name="Bailey J.V."/>
            <person name="Jones D.S."/>
            <person name="Biddanda B."/>
            <person name="Ruberg S.A."/>
            <person name="Marcus D.N."/>
            <person name="Dick G.J."/>
        </authorList>
    </citation>
    <scope>NUCLEOTIDE SEQUENCE [LARGE SCALE GENOMIC DNA]</scope>
    <source>
        <strain evidence="1">A8</strain>
    </source>
</reference>
<gene>
    <name evidence="1" type="ORF">BWK73_09535</name>
</gene>
<proteinExistence type="predicted"/>
<name>A0A1Y1QVH6_9GAMM</name>
<protein>
    <submittedName>
        <fullName evidence="1">Uncharacterized protein</fullName>
    </submittedName>
</protein>
<sequence>MQLSAYRLLLYPLQPTEAAILPALQTCGLLGAPLAAGVFATGETFLDHLCFLGCSPHIELEPCTDRVFCYVQLPADNTETTFQPIRKPALNLKQWLVIGNVHEAEAVPDATLLSLLETATACRWKFAYLKP</sequence>
<accession>A0A1Y1QVH6</accession>
<dbReference type="Proteomes" id="UP000192491">
    <property type="component" value="Unassembled WGS sequence"/>
</dbReference>
<organism evidence="1 2">
    <name type="scientific">Thiothrix lacustris</name>
    <dbReference type="NCBI Taxonomy" id="525917"/>
    <lineage>
        <taxon>Bacteria</taxon>
        <taxon>Pseudomonadati</taxon>
        <taxon>Pseudomonadota</taxon>
        <taxon>Gammaproteobacteria</taxon>
        <taxon>Thiotrichales</taxon>
        <taxon>Thiotrichaceae</taxon>
        <taxon>Thiothrix</taxon>
    </lineage>
</organism>
<evidence type="ECO:0000313" key="1">
    <source>
        <dbReference type="EMBL" id="OQX14427.1"/>
    </source>
</evidence>